<evidence type="ECO:0000313" key="5">
    <source>
        <dbReference type="EMBL" id="KAK3089124.1"/>
    </source>
</evidence>
<evidence type="ECO:0000313" key="6">
    <source>
        <dbReference type="Proteomes" id="UP001186944"/>
    </source>
</evidence>
<protein>
    <recommendedName>
        <fullName evidence="7">Centrosome-associated FAM110 C-terminal domain-containing protein</fullName>
    </recommendedName>
</protein>
<feature type="region of interest" description="Disordered" evidence="2">
    <location>
        <begin position="263"/>
        <end position="306"/>
    </location>
</feature>
<dbReference type="AlphaFoldDB" id="A0AA89BS25"/>
<feature type="compositionally biased region" description="Basic and acidic residues" evidence="2">
    <location>
        <begin position="177"/>
        <end position="208"/>
    </location>
</feature>
<proteinExistence type="inferred from homology"/>
<dbReference type="InterPro" id="IPR025739">
    <property type="entry name" value="FAM110_N"/>
</dbReference>
<dbReference type="PANTHER" id="PTHR14758:SF1">
    <property type="entry name" value="CENTROSOME-ASSOCIATED FAM110 C-TERMINAL DOMAIN-CONTAINING PROTEIN"/>
    <property type="match status" value="1"/>
</dbReference>
<feature type="domain" description="Centrosome-associated FAM110 N-terminal" evidence="4">
    <location>
        <begin position="31"/>
        <end position="118"/>
    </location>
</feature>
<feature type="region of interest" description="Disordered" evidence="2">
    <location>
        <begin position="82"/>
        <end position="126"/>
    </location>
</feature>
<feature type="compositionally biased region" description="Polar residues" evidence="2">
    <location>
        <begin position="348"/>
        <end position="368"/>
    </location>
</feature>
<dbReference type="InterPro" id="IPR025741">
    <property type="entry name" value="FAM110_C"/>
</dbReference>
<dbReference type="InterPro" id="IPR025740">
    <property type="entry name" value="FAM110"/>
</dbReference>
<feature type="domain" description="Centrosome-associated FAM110 C-terminal" evidence="3">
    <location>
        <begin position="298"/>
        <end position="410"/>
    </location>
</feature>
<feature type="region of interest" description="Disordered" evidence="2">
    <location>
        <begin position="169"/>
        <end position="208"/>
    </location>
</feature>
<reference evidence="5" key="1">
    <citation type="submission" date="2019-08" db="EMBL/GenBank/DDBJ databases">
        <title>The improved chromosome-level genome for the pearl oyster Pinctada fucata martensii using PacBio sequencing and Hi-C.</title>
        <authorList>
            <person name="Zheng Z."/>
        </authorList>
    </citation>
    <scope>NUCLEOTIDE SEQUENCE</scope>
    <source>
        <strain evidence="5">ZZ-2019</strain>
        <tissue evidence="5">Adductor muscle</tissue>
    </source>
</reference>
<evidence type="ECO:0000256" key="2">
    <source>
        <dbReference type="SAM" id="MobiDB-lite"/>
    </source>
</evidence>
<feature type="compositionally biased region" description="Basic and acidic residues" evidence="2">
    <location>
        <begin position="109"/>
        <end position="126"/>
    </location>
</feature>
<gene>
    <name evidence="5" type="ORF">FSP39_001034</name>
</gene>
<sequence>MLTERRVSVCPELSLDILLTMAMQLTSITQSPDRLVNKGANFFRMSNANSGIFAHRRKSAVELLEASKSEYVKSTSVLNQRQELKHPEVLHIGTSRPKSAAIGSQPSRSKSDHELSSSDDRNIRERVRRDSAEYCEHKLEVRRKHSGKSDNSCSSRKVRTDLTCQNKLENQHLNLSPEKRKEVTKQSSELREKTMEKPPLKEKPEIKEKPLIKDKPVIKEKPLIREKPLIKEKPTRTNDFLLPNSYQSLSTSVTVLVEKRCASSAMSKHSRDQDVIRRKKKPLHRSQSDLSCRHSRTSSDFSDLSSRLSRTSTELERFFNEMGIDKSVLEPMIRLHDRRTKDSEMFESISSVESASNHRSTCSDFSQGETKDKQDKAETDKEIAERNSKETSIVEKNARIIKWLCNVKKARHPNQQAS</sequence>
<feature type="compositionally biased region" description="Basic and acidic residues" evidence="2">
    <location>
        <begin position="369"/>
        <end position="391"/>
    </location>
</feature>
<dbReference type="Pfam" id="PF14160">
    <property type="entry name" value="FAM110_C"/>
    <property type="match status" value="1"/>
</dbReference>
<accession>A0AA89BS25</accession>
<feature type="region of interest" description="Disordered" evidence="2">
    <location>
        <begin position="343"/>
        <end position="391"/>
    </location>
</feature>
<comment type="caution">
    <text evidence="5">The sequence shown here is derived from an EMBL/GenBank/DDBJ whole genome shotgun (WGS) entry which is preliminary data.</text>
</comment>
<organism evidence="5 6">
    <name type="scientific">Pinctada imbricata</name>
    <name type="common">Atlantic pearl-oyster</name>
    <name type="synonym">Pinctada martensii</name>
    <dbReference type="NCBI Taxonomy" id="66713"/>
    <lineage>
        <taxon>Eukaryota</taxon>
        <taxon>Metazoa</taxon>
        <taxon>Spiralia</taxon>
        <taxon>Lophotrochozoa</taxon>
        <taxon>Mollusca</taxon>
        <taxon>Bivalvia</taxon>
        <taxon>Autobranchia</taxon>
        <taxon>Pteriomorphia</taxon>
        <taxon>Pterioida</taxon>
        <taxon>Pterioidea</taxon>
        <taxon>Pteriidae</taxon>
        <taxon>Pinctada</taxon>
    </lineage>
</organism>
<dbReference type="Proteomes" id="UP001186944">
    <property type="component" value="Unassembled WGS sequence"/>
</dbReference>
<evidence type="ECO:0000259" key="3">
    <source>
        <dbReference type="Pfam" id="PF14160"/>
    </source>
</evidence>
<dbReference type="Pfam" id="PF14161">
    <property type="entry name" value="FAM110_N"/>
    <property type="match status" value="1"/>
</dbReference>
<comment type="similarity">
    <text evidence="1">Belongs to the FAM110 family.</text>
</comment>
<dbReference type="PANTHER" id="PTHR14758">
    <property type="entry name" value="AGAP005440-PA"/>
    <property type="match status" value="1"/>
</dbReference>
<keyword evidence="6" id="KW-1185">Reference proteome</keyword>
<evidence type="ECO:0000259" key="4">
    <source>
        <dbReference type="Pfam" id="PF14161"/>
    </source>
</evidence>
<dbReference type="EMBL" id="VSWD01000010">
    <property type="protein sequence ID" value="KAK3089124.1"/>
    <property type="molecule type" value="Genomic_DNA"/>
</dbReference>
<evidence type="ECO:0000256" key="1">
    <source>
        <dbReference type="ARBA" id="ARBA00010576"/>
    </source>
</evidence>
<evidence type="ECO:0008006" key="7">
    <source>
        <dbReference type="Google" id="ProtNLM"/>
    </source>
</evidence>
<name>A0AA89BS25_PINIB</name>